<dbReference type="Ensembl" id="ENSMMDT00005039953.1">
    <property type="protein sequence ID" value="ENSMMDP00005039142.1"/>
    <property type="gene ID" value="ENSMMDG00005018144.1"/>
</dbReference>
<keyword evidence="11" id="KW-1185">Reference proteome</keyword>
<sequence length="111" mass="11775">MKMRALNVILLLVLSVWSGSLGVHVKDGDRSFPLEAVKKLKELMDLDAHISPHVAGTGVGVVCSDPALPAVFLPVCQESGTAVIFSRLARIITPSDPCEICANPSCYGCLN</sequence>
<organism evidence="10 11">
    <name type="scientific">Myripristis murdjan</name>
    <name type="common">pinecone soldierfish</name>
    <dbReference type="NCBI Taxonomy" id="586833"/>
    <lineage>
        <taxon>Eukaryota</taxon>
        <taxon>Metazoa</taxon>
        <taxon>Chordata</taxon>
        <taxon>Craniata</taxon>
        <taxon>Vertebrata</taxon>
        <taxon>Euteleostomi</taxon>
        <taxon>Actinopterygii</taxon>
        <taxon>Neopterygii</taxon>
        <taxon>Teleostei</taxon>
        <taxon>Neoteleostei</taxon>
        <taxon>Acanthomorphata</taxon>
        <taxon>Holocentriformes</taxon>
        <taxon>Holocentridae</taxon>
        <taxon>Myripristis</taxon>
    </lineage>
</organism>
<dbReference type="SUPFAM" id="SSF89890">
    <property type="entry name" value="Proguanylin"/>
    <property type="match status" value="1"/>
</dbReference>
<dbReference type="RefSeq" id="XP_029908276.1">
    <property type="nucleotide sequence ID" value="XM_030052416.1"/>
</dbReference>
<dbReference type="InParanoid" id="A0A667ZF18"/>
<evidence type="ECO:0000256" key="4">
    <source>
        <dbReference type="ARBA" id="ARBA00022729"/>
    </source>
</evidence>
<feature type="disulfide bond" evidence="8">
    <location>
        <begin position="98"/>
        <end position="106"/>
    </location>
</feature>
<dbReference type="GO" id="GO:0005576">
    <property type="term" value="C:extracellular region"/>
    <property type="evidence" value="ECO:0007669"/>
    <property type="project" value="UniProtKB-SubCell"/>
</dbReference>
<dbReference type="GeneTree" id="ENSGT00940000154436"/>
<evidence type="ECO:0000256" key="3">
    <source>
        <dbReference type="ARBA" id="ARBA00022525"/>
    </source>
</evidence>
<dbReference type="OrthoDB" id="8936251at2759"/>
<reference evidence="10" key="1">
    <citation type="submission" date="2019-06" db="EMBL/GenBank/DDBJ databases">
        <authorList>
            <consortium name="Wellcome Sanger Institute Data Sharing"/>
        </authorList>
    </citation>
    <scope>NUCLEOTIDE SEQUENCE [LARGE SCALE GENOMIC DNA]</scope>
</reference>
<evidence type="ECO:0000256" key="7">
    <source>
        <dbReference type="ARBA" id="ARBA00041176"/>
    </source>
</evidence>
<evidence type="ECO:0000256" key="1">
    <source>
        <dbReference type="ARBA" id="ARBA00004613"/>
    </source>
</evidence>
<evidence type="ECO:0000256" key="2">
    <source>
        <dbReference type="ARBA" id="ARBA00009883"/>
    </source>
</evidence>
<comment type="similarity">
    <text evidence="2">Belongs to the guanylin family.</text>
</comment>
<evidence type="ECO:0000256" key="8">
    <source>
        <dbReference type="PIRSR" id="PIRSR001849-50"/>
    </source>
</evidence>
<dbReference type="Gene3D" id="3.90.1450.10">
    <property type="entry name" value="Guanylin"/>
    <property type="match status" value="1"/>
</dbReference>
<proteinExistence type="inferred from homology"/>
<gene>
    <name evidence="10" type="primary">LOC115359786</name>
</gene>
<dbReference type="AlphaFoldDB" id="A0A667ZF18"/>
<evidence type="ECO:0000313" key="11">
    <source>
        <dbReference type="Proteomes" id="UP000472263"/>
    </source>
</evidence>
<keyword evidence="5 8" id="KW-1015">Disulfide bond</keyword>
<dbReference type="PANTHER" id="PTHR11318">
    <property type="entry name" value="GUANYLIN FAMILY MEMBER"/>
    <property type="match status" value="1"/>
</dbReference>
<keyword evidence="3" id="KW-0964">Secreted</keyword>
<reference evidence="10" key="3">
    <citation type="submission" date="2025-09" db="UniProtKB">
        <authorList>
            <consortium name="Ensembl"/>
        </authorList>
    </citation>
    <scope>IDENTIFICATION</scope>
</reference>
<evidence type="ECO:0000256" key="5">
    <source>
        <dbReference type="ARBA" id="ARBA00023157"/>
    </source>
</evidence>
<dbReference type="PIRSF" id="PIRSF001849">
    <property type="entry name" value="Guanylin"/>
    <property type="match status" value="1"/>
</dbReference>
<name>A0A667ZF18_9TELE</name>
<feature type="chain" id="PRO_5025483064" description="Guanylate cyclase activator 2B" evidence="9">
    <location>
        <begin position="23"/>
        <end position="111"/>
    </location>
</feature>
<evidence type="ECO:0000313" key="10">
    <source>
        <dbReference type="Ensembl" id="ENSMMDP00005039142.1"/>
    </source>
</evidence>
<evidence type="ECO:0000256" key="9">
    <source>
        <dbReference type="SAM" id="SignalP"/>
    </source>
</evidence>
<feature type="disulfide bond" evidence="8">
    <location>
        <begin position="101"/>
        <end position="109"/>
    </location>
</feature>
<reference evidence="10" key="2">
    <citation type="submission" date="2025-08" db="UniProtKB">
        <authorList>
            <consortium name="Ensembl"/>
        </authorList>
    </citation>
    <scope>IDENTIFICATION</scope>
</reference>
<comment type="subcellular location">
    <subcellularLocation>
        <location evidence="1">Secreted</location>
    </subcellularLocation>
</comment>
<dbReference type="Pfam" id="PF02058">
    <property type="entry name" value="Guanylin"/>
    <property type="match status" value="1"/>
</dbReference>
<accession>A0A667ZF18</accession>
<feature type="disulfide bond" evidence="8">
    <location>
        <begin position="63"/>
        <end position="76"/>
    </location>
</feature>
<evidence type="ECO:0000256" key="6">
    <source>
        <dbReference type="ARBA" id="ARBA00037765"/>
    </source>
</evidence>
<dbReference type="PRINTS" id="PR00774">
    <property type="entry name" value="GUANYLIN"/>
</dbReference>
<dbReference type="PANTHER" id="PTHR11318:SF4">
    <property type="entry name" value="GUANYLATE CYCLASE ACTIVATOR 2B"/>
    <property type="match status" value="1"/>
</dbReference>
<protein>
    <recommendedName>
        <fullName evidence="7">Guanylate cyclase activator 2B</fullName>
    </recommendedName>
</protein>
<feature type="signal peptide" evidence="9">
    <location>
        <begin position="1"/>
        <end position="22"/>
    </location>
</feature>
<dbReference type="GeneID" id="115359786"/>
<keyword evidence="4 9" id="KW-0732">Signal</keyword>
<dbReference type="GO" id="GO:0030250">
    <property type="term" value="F:guanylate cyclase activator activity"/>
    <property type="evidence" value="ECO:0007669"/>
    <property type="project" value="InterPro"/>
</dbReference>
<dbReference type="InterPro" id="IPR036382">
    <property type="entry name" value="Guanylin_sf"/>
</dbReference>
<comment type="function">
    <text evidence="6">Endogenous activator of intestinal guanylate cyclase. It stimulates this enzyme through the same receptor binding region as the heat-stable enterotoxins. May be a potent physiological regulator of intestinal fluid and electrolyte transport. May be an autocrine/paracrine regulator of intestinal salt and water transport.</text>
</comment>
<dbReference type="InterPro" id="IPR000879">
    <property type="entry name" value="Guanylin"/>
</dbReference>
<dbReference type="Proteomes" id="UP000472263">
    <property type="component" value="Chromosome 5"/>
</dbReference>